<dbReference type="RefSeq" id="WP_014290104.1">
    <property type="nucleotide sequence ID" value="NC_016645.1"/>
</dbReference>
<reference evidence="1 2" key="1">
    <citation type="journal article" date="2012" name="J. Bacteriol.">
        <title>Complete genome sequence of strain 1860, a crenarchaeon of the genus pyrobaculum able to grow with various electron acceptors.</title>
        <authorList>
            <person name="Mardanov A.V."/>
            <person name="Gumerov V.M."/>
            <person name="Slobodkina G.B."/>
            <person name="Beletsky A.V."/>
            <person name="Bonch-Osmolovskaya E.A."/>
            <person name="Ravin N.V."/>
            <person name="Skryabin K.G."/>
        </authorList>
    </citation>
    <scope>NUCLEOTIDE SEQUENCE [LARGE SCALE GENOMIC DNA]</scope>
    <source>
        <strain evidence="1 2">1860</strain>
    </source>
</reference>
<dbReference type="InterPro" id="IPR027417">
    <property type="entry name" value="P-loop_NTPase"/>
</dbReference>
<dbReference type="GO" id="GO:0051782">
    <property type="term" value="P:negative regulation of cell division"/>
    <property type="evidence" value="ECO:0007669"/>
    <property type="project" value="TreeGrafter"/>
</dbReference>
<accession>G7VFS3</accession>
<dbReference type="GO" id="GO:0005524">
    <property type="term" value="F:ATP binding"/>
    <property type="evidence" value="ECO:0007669"/>
    <property type="project" value="TreeGrafter"/>
</dbReference>
<dbReference type="EMBL" id="CP003098">
    <property type="protein sequence ID" value="AET34279.1"/>
    <property type="molecule type" value="Genomic_DNA"/>
</dbReference>
<keyword evidence="2" id="KW-1185">Reference proteome</keyword>
<gene>
    <name evidence="1" type="ORF">P186_2903</name>
</gene>
<protein>
    <recommendedName>
        <fullName evidence="3">CobQ/CobB/MinD/ParA nucleotide binding domain-containing protein</fullName>
    </recommendedName>
</protein>
<evidence type="ECO:0000313" key="2">
    <source>
        <dbReference type="Proteomes" id="UP000005867"/>
    </source>
</evidence>
<dbReference type="OrthoDB" id="26046at2157"/>
<dbReference type="HOGENOM" id="CLU_1182916_0_0_2"/>
<dbReference type="InterPro" id="IPR050625">
    <property type="entry name" value="ParA/MinD_ATPase"/>
</dbReference>
<dbReference type="SUPFAM" id="SSF52540">
    <property type="entry name" value="P-loop containing nucleoside triphosphate hydrolases"/>
    <property type="match status" value="1"/>
</dbReference>
<dbReference type="KEGG" id="pyr:P186_2903"/>
<dbReference type="Proteomes" id="UP000005867">
    <property type="component" value="Chromosome"/>
</dbReference>
<dbReference type="GO" id="GO:0016887">
    <property type="term" value="F:ATP hydrolysis activity"/>
    <property type="evidence" value="ECO:0007669"/>
    <property type="project" value="TreeGrafter"/>
</dbReference>
<dbReference type="eggNOG" id="arCOG05608">
    <property type="taxonomic scope" value="Archaea"/>
</dbReference>
<dbReference type="PANTHER" id="PTHR43384:SF10">
    <property type="entry name" value="ATPASE INVOLVED IN CHROMOSOME PARTITIONING, PARA_MIND FAMILY"/>
    <property type="match status" value="1"/>
</dbReference>
<organism evidence="1 2">
    <name type="scientific">Pyrobaculum ferrireducens</name>
    <dbReference type="NCBI Taxonomy" id="1104324"/>
    <lineage>
        <taxon>Archaea</taxon>
        <taxon>Thermoproteota</taxon>
        <taxon>Thermoprotei</taxon>
        <taxon>Thermoproteales</taxon>
        <taxon>Thermoproteaceae</taxon>
        <taxon>Pyrobaculum</taxon>
    </lineage>
</organism>
<dbReference type="STRING" id="1104324.P186_2903"/>
<dbReference type="Gene3D" id="3.40.50.300">
    <property type="entry name" value="P-loop containing nucleotide triphosphate hydrolases"/>
    <property type="match status" value="1"/>
</dbReference>
<sequence length="232" mass="26373">MRKIKTAAVYSLDGGVGKTTLATVMSIAKGFTLVIDADWEKAELSQLFRVPRRPGWVAPFLRGQPYLHQVNPTLYVLPGYDAVELYQKDQSVVRELELALLEWIEYLPEFVDRQKLPVDTVVIDTTPALRVELLQAMQKLGLYTVFVGDGRMLSKVSDVKAEQYNKYTGFASAVVINQIDRTEVLQARRITPYVLRHVGHIRQYHADSVAAAILRDRENRRSVEELLTKIKS</sequence>
<dbReference type="GeneID" id="11594502"/>
<evidence type="ECO:0000313" key="1">
    <source>
        <dbReference type="EMBL" id="AET34279.1"/>
    </source>
</evidence>
<dbReference type="PANTHER" id="PTHR43384">
    <property type="entry name" value="SEPTUM SITE-DETERMINING PROTEIN MIND HOMOLOG, CHLOROPLASTIC-RELATED"/>
    <property type="match status" value="1"/>
</dbReference>
<dbReference type="BioCyc" id="PSP1104324:GJSN-2841-MONOMER"/>
<evidence type="ECO:0008006" key="3">
    <source>
        <dbReference type="Google" id="ProtNLM"/>
    </source>
</evidence>
<name>G7VFS3_9CREN</name>
<proteinExistence type="predicted"/>
<dbReference type="GO" id="GO:0005829">
    <property type="term" value="C:cytosol"/>
    <property type="evidence" value="ECO:0007669"/>
    <property type="project" value="TreeGrafter"/>
</dbReference>
<dbReference type="GO" id="GO:0009898">
    <property type="term" value="C:cytoplasmic side of plasma membrane"/>
    <property type="evidence" value="ECO:0007669"/>
    <property type="project" value="TreeGrafter"/>
</dbReference>
<dbReference type="AlphaFoldDB" id="G7VFS3"/>